<evidence type="ECO:0000313" key="2">
    <source>
        <dbReference type="EMBL" id="MBK6087286.1"/>
    </source>
</evidence>
<dbReference type="EMBL" id="JAEQMG010000021">
    <property type="protein sequence ID" value="MBK6087286.1"/>
    <property type="molecule type" value="Genomic_DNA"/>
</dbReference>
<sequence>FTRVFYHLKTEYPNIRLNIFSGDTEDLKDKLDRGLLDFALIFTDFDRESYHHFTLDDKEIFGVIMRRDSELAEKESVTVKDLYGKPLIVSRANGLSLFSGAQARRLQVAATYNLLYNASLMVEDGIGYAVSFDKLVDTSETSNLCFRPLTPEISVQPTLIWKREQKLSLVSQLFIDKLESNKR</sequence>
<reference evidence="2" key="1">
    <citation type="submission" date="2021-01" db="EMBL/GenBank/DDBJ databases">
        <title>Genome public.</title>
        <authorList>
            <person name="Liu C."/>
            <person name="Sun Q."/>
        </authorList>
    </citation>
    <scope>NUCLEOTIDE SEQUENCE</scope>
    <source>
        <strain evidence="2">M6</strain>
    </source>
</reference>
<evidence type="ECO:0000313" key="3">
    <source>
        <dbReference type="Proteomes" id="UP000633365"/>
    </source>
</evidence>
<feature type="domain" description="LysR substrate-binding" evidence="1">
    <location>
        <begin position="6"/>
        <end position="179"/>
    </location>
</feature>
<dbReference type="AlphaFoldDB" id="A0A934TXT6"/>
<dbReference type="Gene3D" id="3.40.190.10">
    <property type="entry name" value="Periplasmic binding protein-like II"/>
    <property type="match status" value="2"/>
</dbReference>
<dbReference type="Proteomes" id="UP000633365">
    <property type="component" value="Unassembled WGS sequence"/>
</dbReference>
<dbReference type="PANTHER" id="PTHR30419">
    <property type="entry name" value="HTH-TYPE TRANSCRIPTIONAL REGULATOR YBHD"/>
    <property type="match status" value="1"/>
</dbReference>
<dbReference type="RefSeq" id="WP_201426598.1">
    <property type="nucleotide sequence ID" value="NZ_JAEQMG010000021.1"/>
</dbReference>
<proteinExistence type="predicted"/>
<dbReference type="SUPFAM" id="SSF53850">
    <property type="entry name" value="Periplasmic binding protein-like II"/>
    <property type="match status" value="1"/>
</dbReference>
<keyword evidence="3" id="KW-1185">Reference proteome</keyword>
<evidence type="ECO:0000259" key="1">
    <source>
        <dbReference type="Pfam" id="PF03466"/>
    </source>
</evidence>
<dbReference type="GO" id="GO:0005829">
    <property type="term" value="C:cytosol"/>
    <property type="evidence" value="ECO:0007669"/>
    <property type="project" value="TreeGrafter"/>
</dbReference>
<protein>
    <submittedName>
        <fullName evidence="2">LysR family transcriptional regulator substrate-binding protein</fullName>
    </submittedName>
</protein>
<feature type="non-terminal residue" evidence="2">
    <location>
        <position position="1"/>
    </location>
</feature>
<gene>
    <name evidence="2" type="ORF">JKK62_01200</name>
</gene>
<dbReference type="GO" id="GO:0006355">
    <property type="term" value="P:regulation of DNA-templated transcription"/>
    <property type="evidence" value="ECO:0007669"/>
    <property type="project" value="TreeGrafter"/>
</dbReference>
<organism evidence="2 3">
    <name type="scientific">Ruminococcus difficilis</name>
    <dbReference type="NCBI Taxonomy" id="2763069"/>
    <lineage>
        <taxon>Bacteria</taxon>
        <taxon>Bacillati</taxon>
        <taxon>Bacillota</taxon>
        <taxon>Clostridia</taxon>
        <taxon>Eubacteriales</taxon>
        <taxon>Oscillospiraceae</taxon>
        <taxon>Ruminococcus</taxon>
    </lineage>
</organism>
<dbReference type="InterPro" id="IPR005119">
    <property type="entry name" value="LysR_subst-bd"/>
</dbReference>
<accession>A0A934TXT6</accession>
<dbReference type="CDD" id="cd05466">
    <property type="entry name" value="PBP2_LTTR_substrate"/>
    <property type="match status" value="1"/>
</dbReference>
<dbReference type="PANTHER" id="PTHR30419:SF8">
    <property type="entry name" value="NITROGEN ASSIMILATION TRANSCRIPTIONAL ACTIVATOR-RELATED"/>
    <property type="match status" value="1"/>
</dbReference>
<dbReference type="Pfam" id="PF03466">
    <property type="entry name" value="LysR_substrate"/>
    <property type="match status" value="1"/>
</dbReference>
<dbReference type="InterPro" id="IPR050950">
    <property type="entry name" value="HTH-type_LysR_regulators"/>
</dbReference>
<comment type="caution">
    <text evidence="2">The sequence shown here is derived from an EMBL/GenBank/DDBJ whole genome shotgun (WGS) entry which is preliminary data.</text>
</comment>
<name>A0A934TXT6_9FIRM</name>